<dbReference type="EMBL" id="MU167211">
    <property type="protein sequence ID" value="KAG0151744.1"/>
    <property type="molecule type" value="Genomic_DNA"/>
</dbReference>
<comment type="caution">
    <text evidence="1">The sequence shown here is derived from an EMBL/GenBank/DDBJ whole genome shotgun (WGS) entry which is preliminary data.</text>
</comment>
<organism evidence="1 2">
    <name type="scientific">Cronartium quercuum f. sp. fusiforme G11</name>
    <dbReference type="NCBI Taxonomy" id="708437"/>
    <lineage>
        <taxon>Eukaryota</taxon>
        <taxon>Fungi</taxon>
        <taxon>Dikarya</taxon>
        <taxon>Basidiomycota</taxon>
        <taxon>Pucciniomycotina</taxon>
        <taxon>Pucciniomycetes</taxon>
        <taxon>Pucciniales</taxon>
        <taxon>Coleosporiaceae</taxon>
        <taxon>Cronartium</taxon>
    </lineage>
</organism>
<proteinExistence type="predicted"/>
<dbReference type="Proteomes" id="UP000886653">
    <property type="component" value="Unassembled WGS sequence"/>
</dbReference>
<dbReference type="OrthoDB" id="73875at2759"/>
<protein>
    <submittedName>
        <fullName evidence="1">Uncharacterized protein</fullName>
    </submittedName>
</protein>
<keyword evidence="2" id="KW-1185">Reference proteome</keyword>
<sequence length="71" mass="7989">MPAAKSIPAYARSYELSSPQLVFRTVGKLYFALLPKSHHSNSCGRTDDVPRIDIRGVKNDWAGIWLVNELM</sequence>
<evidence type="ECO:0000313" key="1">
    <source>
        <dbReference type="EMBL" id="KAG0151744.1"/>
    </source>
</evidence>
<evidence type="ECO:0000313" key="2">
    <source>
        <dbReference type="Proteomes" id="UP000886653"/>
    </source>
</evidence>
<gene>
    <name evidence="1" type="ORF">CROQUDRAFT_86376</name>
</gene>
<accession>A0A9P6NX11</accession>
<name>A0A9P6NX11_9BASI</name>
<reference evidence="1" key="1">
    <citation type="submission" date="2013-11" db="EMBL/GenBank/DDBJ databases">
        <title>Genome sequence of the fusiform rust pathogen reveals effectors for host alternation and coevolution with pine.</title>
        <authorList>
            <consortium name="DOE Joint Genome Institute"/>
            <person name="Smith K."/>
            <person name="Pendleton A."/>
            <person name="Kubisiak T."/>
            <person name="Anderson C."/>
            <person name="Salamov A."/>
            <person name="Aerts A."/>
            <person name="Riley R."/>
            <person name="Clum A."/>
            <person name="Lindquist E."/>
            <person name="Ence D."/>
            <person name="Campbell M."/>
            <person name="Kronenberg Z."/>
            <person name="Feau N."/>
            <person name="Dhillon B."/>
            <person name="Hamelin R."/>
            <person name="Burleigh J."/>
            <person name="Smith J."/>
            <person name="Yandell M."/>
            <person name="Nelson C."/>
            <person name="Grigoriev I."/>
            <person name="Davis J."/>
        </authorList>
    </citation>
    <scope>NUCLEOTIDE SEQUENCE</scope>
    <source>
        <strain evidence="1">G11</strain>
    </source>
</reference>
<dbReference type="AlphaFoldDB" id="A0A9P6NX11"/>